<feature type="domain" description="Co-chaperone DjlA N-terminal" evidence="1">
    <location>
        <begin position="27"/>
        <end position="135"/>
    </location>
</feature>
<dbReference type="Gene3D" id="1.10.3680.10">
    <property type="entry name" value="TerB-like"/>
    <property type="match status" value="1"/>
</dbReference>
<evidence type="ECO:0000313" key="2">
    <source>
        <dbReference type="EMBL" id="SUZ54452.1"/>
    </source>
</evidence>
<dbReference type="EMBL" id="UINC01000388">
    <property type="protein sequence ID" value="SUZ54452.1"/>
    <property type="molecule type" value="Genomic_DNA"/>
</dbReference>
<organism evidence="2">
    <name type="scientific">marine metagenome</name>
    <dbReference type="NCBI Taxonomy" id="408172"/>
    <lineage>
        <taxon>unclassified sequences</taxon>
        <taxon>metagenomes</taxon>
        <taxon>ecological metagenomes</taxon>
    </lineage>
</organism>
<name>A0A381NIL9_9ZZZZ</name>
<reference evidence="2" key="1">
    <citation type="submission" date="2018-05" db="EMBL/GenBank/DDBJ databases">
        <authorList>
            <person name="Lanie J.A."/>
            <person name="Ng W.-L."/>
            <person name="Kazmierczak K.M."/>
            <person name="Andrzejewski T.M."/>
            <person name="Davidsen T.M."/>
            <person name="Wayne K.J."/>
            <person name="Tettelin H."/>
            <person name="Glass J.I."/>
            <person name="Rusch D."/>
            <person name="Podicherti R."/>
            <person name="Tsui H.-C.T."/>
            <person name="Winkler M.E."/>
        </authorList>
    </citation>
    <scope>NUCLEOTIDE SEQUENCE</scope>
</reference>
<dbReference type="SUPFAM" id="SSF158682">
    <property type="entry name" value="TerB-like"/>
    <property type="match status" value="1"/>
</dbReference>
<proteinExistence type="predicted"/>
<protein>
    <recommendedName>
        <fullName evidence="1">Co-chaperone DjlA N-terminal domain-containing protein</fullName>
    </recommendedName>
</protein>
<sequence>MKNILTRIFGKKIKDEKEKSHSEADFAVLVILIRAAIIDGSKEEVEITTIKKIALENLKIDYNEIDELIRKAIKAEEDSTDLFKWTKIINENFEEQKKLELFSMVCQTIVSDGIIDPFESNLIRRLSGLLYITDKMAGEILKKYR</sequence>
<dbReference type="CDD" id="cd07313">
    <property type="entry name" value="terB_like_2"/>
    <property type="match status" value="1"/>
</dbReference>
<evidence type="ECO:0000259" key="1">
    <source>
        <dbReference type="Pfam" id="PF05099"/>
    </source>
</evidence>
<dbReference type="AlphaFoldDB" id="A0A381NIL9"/>
<dbReference type="InterPro" id="IPR029024">
    <property type="entry name" value="TerB-like"/>
</dbReference>
<accession>A0A381NIL9</accession>
<dbReference type="InterPro" id="IPR007791">
    <property type="entry name" value="DjlA_N"/>
</dbReference>
<gene>
    <name evidence="2" type="ORF">METZ01_LOCUS7306</name>
</gene>
<dbReference type="Pfam" id="PF05099">
    <property type="entry name" value="TerB"/>
    <property type="match status" value="1"/>
</dbReference>